<dbReference type="Proteomes" id="UP000000849">
    <property type="component" value="Chromosome"/>
</dbReference>
<dbReference type="KEGG" id="cfl:Cfla_2568"/>
<dbReference type="eggNOG" id="ENOG5031PI0">
    <property type="taxonomic scope" value="Bacteria"/>
</dbReference>
<organism evidence="3 4">
    <name type="scientific">Cellulomonas flavigena (strain ATCC 482 / DSM 20109 / BCRC 11376 / JCM 18109 / NBRC 3775 / NCIMB 8073 / NRS 134)</name>
    <dbReference type="NCBI Taxonomy" id="446466"/>
    <lineage>
        <taxon>Bacteria</taxon>
        <taxon>Bacillati</taxon>
        <taxon>Actinomycetota</taxon>
        <taxon>Actinomycetes</taxon>
        <taxon>Micrococcales</taxon>
        <taxon>Cellulomonadaceae</taxon>
        <taxon>Cellulomonas</taxon>
    </lineage>
</organism>
<evidence type="ECO:0000256" key="1">
    <source>
        <dbReference type="SAM" id="Phobius"/>
    </source>
</evidence>
<dbReference type="EMBL" id="CP001964">
    <property type="protein sequence ID" value="ADG75456.1"/>
    <property type="molecule type" value="Genomic_DNA"/>
</dbReference>
<dbReference type="RefSeq" id="WP_013117789.1">
    <property type="nucleotide sequence ID" value="NC_014151.1"/>
</dbReference>
<proteinExistence type="predicted"/>
<feature type="transmembrane region" description="Helical" evidence="1">
    <location>
        <begin position="12"/>
        <end position="36"/>
    </location>
</feature>
<evidence type="ECO:0000259" key="2">
    <source>
        <dbReference type="Pfam" id="PF07811"/>
    </source>
</evidence>
<accession>D5UIB1</accession>
<dbReference type="STRING" id="446466.Cfla_2568"/>
<reference evidence="3 4" key="1">
    <citation type="journal article" date="2010" name="Stand. Genomic Sci.">
        <title>Complete genome sequence of Cellulomonas flavigena type strain (134).</title>
        <authorList>
            <person name="Abt B."/>
            <person name="Foster B."/>
            <person name="Lapidus A."/>
            <person name="Clum A."/>
            <person name="Sun H."/>
            <person name="Pukall R."/>
            <person name="Lucas S."/>
            <person name="Glavina Del Rio T."/>
            <person name="Nolan M."/>
            <person name="Tice H."/>
            <person name="Cheng J.F."/>
            <person name="Pitluck S."/>
            <person name="Liolios K."/>
            <person name="Ivanova N."/>
            <person name="Mavromatis K."/>
            <person name="Ovchinnikova G."/>
            <person name="Pati A."/>
            <person name="Goodwin L."/>
            <person name="Chen A."/>
            <person name="Palaniappan K."/>
            <person name="Land M."/>
            <person name="Hauser L."/>
            <person name="Chang Y.J."/>
            <person name="Jeffries C.D."/>
            <person name="Rohde M."/>
            <person name="Goker M."/>
            <person name="Woyke T."/>
            <person name="Bristow J."/>
            <person name="Eisen J.A."/>
            <person name="Markowitz V."/>
            <person name="Hugenholtz P."/>
            <person name="Kyrpides N.C."/>
            <person name="Klenk H.P."/>
        </authorList>
    </citation>
    <scope>NUCLEOTIDE SEQUENCE [LARGE SCALE GENOMIC DNA]</scope>
    <source>
        <strain evidence="4">ATCC 482 / DSM 20109 / BCRC 11376 / JCM 18109 / NBRC 3775 / NCIMB 8073 / NRS 134</strain>
    </source>
</reference>
<gene>
    <name evidence="3" type="ordered locus">Cfla_2568</name>
</gene>
<name>D5UIB1_CELFN</name>
<keyword evidence="4" id="KW-1185">Reference proteome</keyword>
<keyword evidence="1" id="KW-0472">Membrane</keyword>
<dbReference type="AlphaFoldDB" id="D5UIB1"/>
<evidence type="ECO:0000313" key="4">
    <source>
        <dbReference type="Proteomes" id="UP000000849"/>
    </source>
</evidence>
<dbReference type="InterPro" id="IPR012495">
    <property type="entry name" value="TadE-like_dom"/>
</dbReference>
<dbReference type="OrthoDB" id="4829617at2"/>
<evidence type="ECO:0000313" key="3">
    <source>
        <dbReference type="EMBL" id="ADG75456.1"/>
    </source>
</evidence>
<dbReference type="HOGENOM" id="CLU_2153825_0_0_11"/>
<keyword evidence="1" id="KW-1133">Transmembrane helix</keyword>
<keyword evidence="1" id="KW-0812">Transmembrane</keyword>
<dbReference type="Pfam" id="PF07811">
    <property type="entry name" value="TadE"/>
    <property type="match status" value="1"/>
</dbReference>
<sequence length="111" mass="11710">MKRRRDEGSASLELVGLVPTVVALLGLMLYAASFVYTVHAANQAVRDGARALSLGQPAGPAIDRSLPGAVEVAAVTYPSTGGVRLEVRTVDVGYLPQMTVTRYAVMPRTVP</sequence>
<protein>
    <submittedName>
        <fullName evidence="3">TadE family protein</fullName>
    </submittedName>
</protein>
<feature type="domain" description="TadE-like" evidence="2">
    <location>
        <begin position="8"/>
        <end position="50"/>
    </location>
</feature>